<dbReference type="EMBL" id="JABZEC010000005">
    <property type="protein sequence ID" value="NVY96819.1"/>
    <property type="molecule type" value="Genomic_DNA"/>
</dbReference>
<dbReference type="InterPro" id="IPR008136">
    <property type="entry name" value="CinA_C"/>
</dbReference>
<dbReference type="GO" id="GO:0016787">
    <property type="term" value="F:hydrolase activity"/>
    <property type="evidence" value="ECO:0007669"/>
    <property type="project" value="UniProtKB-KW"/>
</dbReference>
<reference evidence="2 3" key="1">
    <citation type="submission" date="2020-06" db="EMBL/GenBank/DDBJ databases">
        <authorList>
            <person name="Kang J."/>
        </authorList>
    </citation>
    <scope>NUCLEOTIDE SEQUENCE [LARGE SCALE GENOMIC DNA]</scope>
    <source>
        <strain evidence="2 3">DCY120</strain>
    </source>
</reference>
<evidence type="ECO:0000313" key="2">
    <source>
        <dbReference type="EMBL" id="NVY96819.1"/>
    </source>
</evidence>
<dbReference type="Pfam" id="PF02464">
    <property type="entry name" value="CinA"/>
    <property type="match status" value="1"/>
</dbReference>
<keyword evidence="3" id="KW-1185">Reference proteome</keyword>
<organism evidence="2 3">
    <name type="scientific">Bombilactobacillus apium</name>
    <dbReference type="NCBI Taxonomy" id="2675299"/>
    <lineage>
        <taxon>Bacteria</taxon>
        <taxon>Bacillati</taxon>
        <taxon>Bacillota</taxon>
        <taxon>Bacilli</taxon>
        <taxon>Lactobacillales</taxon>
        <taxon>Lactobacillaceae</taxon>
        <taxon>Bombilactobacillus</taxon>
    </lineage>
</organism>
<gene>
    <name evidence="2" type="ORF">HU830_06575</name>
</gene>
<accession>A0A850R155</accession>
<dbReference type="SUPFAM" id="SSF142433">
    <property type="entry name" value="CinA-like"/>
    <property type="match status" value="1"/>
</dbReference>
<sequence length="180" mass="19489">MRGCQMNSWEKQFRNDLGENRFIGDQYQKLSVAVVQELKAREQTLTAAESLTAGLLQATLADVAGASQVFGGGFVTYSLAVKAQLLKINYEQLEQHGVVSTWTARQMAQQSSQILASDWGLGLTGVAGPGLLEGQPAGTVFIALAGPQPTQVQQFQFSGDRQQIRRKSVVAAFIMLINSL</sequence>
<evidence type="ECO:0000259" key="1">
    <source>
        <dbReference type="Pfam" id="PF02464"/>
    </source>
</evidence>
<name>A0A850R155_9LACO</name>
<keyword evidence="2" id="KW-0378">Hydrolase</keyword>
<dbReference type="Gene3D" id="3.90.950.20">
    <property type="entry name" value="CinA-like"/>
    <property type="match status" value="1"/>
</dbReference>
<protein>
    <submittedName>
        <fullName evidence="2">Nicotinamide-nucleotide amidohydrolase family protein</fullName>
    </submittedName>
</protein>
<dbReference type="Proteomes" id="UP000563523">
    <property type="component" value="Unassembled WGS sequence"/>
</dbReference>
<dbReference type="NCBIfam" id="TIGR00199">
    <property type="entry name" value="PncC_domain"/>
    <property type="match status" value="1"/>
</dbReference>
<feature type="domain" description="CinA C-terminal" evidence="1">
    <location>
        <begin position="29"/>
        <end position="179"/>
    </location>
</feature>
<dbReference type="InterPro" id="IPR036653">
    <property type="entry name" value="CinA-like_C"/>
</dbReference>
<dbReference type="AlphaFoldDB" id="A0A850R155"/>
<comment type="caution">
    <text evidence="2">The sequence shown here is derived from an EMBL/GenBank/DDBJ whole genome shotgun (WGS) entry which is preliminary data.</text>
</comment>
<proteinExistence type="predicted"/>
<evidence type="ECO:0000313" key="3">
    <source>
        <dbReference type="Proteomes" id="UP000563523"/>
    </source>
</evidence>